<sequence>MTRNTSGKRWDEAIFKIAAWKLIPQELANIMSDEEEQKYQQSFIELAHDGFDGR</sequence>
<evidence type="ECO:0000313" key="1">
    <source>
        <dbReference type="EMBL" id="MBZ0059489.1"/>
    </source>
</evidence>
<accession>A0ABS7RYV3</accession>
<dbReference type="RefSeq" id="WP_223075170.1">
    <property type="nucleotide sequence ID" value="NZ_JADMNK010000010.1"/>
</dbReference>
<evidence type="ECO:0000313" key="2">
    <source>
        <dbReference type="Proteomes" id="UP000706580"/>
    </source>
</evidence>
<comment type="caution">
    <text evidence="1">The sequence shown here is derived from an EMBL/GenBank/DDBJ whole genome shotgun (WGS) entry which is preliminary data.</text>
</comment>
<name>A0ABS7RYV3_9ENTR</name>
<organism evidence="1 2">
    <name type="scientific">Leclercia barmai</name>
    <dbReference type="NCBI Taxonomy" id="2785629"/>
    <lineage>
        <taxon>Bacteria</taxon>
        <taxon>Pseudomonadati</taxon>
        <taxon>Pseudomonadota</taxon>
        <taxon>Gammaproteobacteria</taxon>
        <taxon>Enterobacterales</taxon>
        <taxon>Enterobacteriaceae</taxon>
        <taxon>Leclercia</taxon>
    </lineage>
</organism>
<proteinExistence type="predicted"/>
<reference evidence="1 2" key="1">
    <citation type="submission" date="2020-11" db="EMBL/GenBank/DDBJ databases">
        <title>Draft Genome of Enterobacter sp. strain EMC7.</title>
        <authorList>
            <person name="Barman P."/>
            <person name="Sinha S."/>
            <person name="Sen S."/>
            <person name="Chakraborty R."/>
        </authorList>
    </citation>
    <scope>NUCLEOTIDE SEQUENCE [LARGE SCALE GENOMIC DNA]</scope>
    <source>
        <strain evidence="1 2">EMC7</strain>
    </source>
</reference>
<keyword evidence="2" id="KW-1185">Reference proteome</keyword>
<gene>
    <name evidence="1" type="ORF">ITX56_17110</name>
</gene>
<dbReference type="Proteomes" id="UP000706580">
    <property type="component" value="Unassembled WGS sequence"/>
</dbReference>
<protein>
    <submittedName>
        <fullName evidence="1">Uncharacterized protein</fullName>
    </submittedName>
</protein>
<dbReference type="EMBL" id="JADMNK010000010">
    <property type="protein sequence ID" value="MBZ0059489.1"/>
    <property type="molecule type" value="Genomic_DNA"/>
</dbReference>